<dbReference type="AlphaFoldDB" id="A0AAV7N3C3"/>
<dbReference type="Proteomes" id="UP001066276">
    <property type="component" value="Chromosome 9"/>
</dbReference>
<organism evidence="4 5">
    <name type="scientific">Pleurodeles waltl</name>
    <name type="common">Iberian ribbed newt</name>
    <dbReference type="NCBI Taxonomy" id="8319"/>
    <lineage>
        <taxon>Eukaryota</taxon>
        <taxon>Metazoa</taxon>
        <taxon>Chordata</taxon>
        <taxon>Craniata</taxon>
        <taxon>Vertebrata</taxon>
        <taxon>Euteleostomi</taxon>
        <taxon>Amphibia</taxon>
        <taxon>Batrachia</taxon>
        <taxon>Caudata</taxon>
        <taxon>Salamandroidea</taxon>
        <taxon>Salamandridae</taxon>
        <taxon>Pleurodelinae</taxon>
        <taxon>Pleurodeles</taxon>
    </lineage>
</organism>
<evidence type="ECO:0000256" key="1">
    <source>
        <dbReference type="ARBA" id="ARBA00039658"/>
    </source>
</evidence>
<proteinExistence type="predicted"/>
<dbReference type="PROSITE" id="PS50994">
    <property type="entry name" value="INTEGRASE"/>
    <property type="match status" value="1"/>
</dbReference>
<dbReference type="Pfam" id="PF17921">
    <property type="entry name" value="Integrase_H2C2"/>
    <property type="match status" value="1"/>
</dbReference>
<dbReference type="GO" id="GO:0015074">
    <property type="term" value="P:DNA integration"/>
    <property type="evidence" value="ECO:0007669"/>
    <property type="project" value="InterPro"/>
</dbReference>
<dbReference type="InterPro" id="IPR041588">
    <property type="entry name" value="Integrase_H2C2"/>
</dbReference>
<dbReference type="InterPro" id="IPR012337">
    <property type="entry name" value="RNaseH-like_sf"/>
</dbReference>
<dbReference type="InterPro" id="IPR036397">
    <property type="entry name" value="RNaseH_sf"/>
</dbReference>
<dbReference type="PANTHER" id="PTHR37984:SF15">
    <property type="entry name" value="INTEGRASE CATALYTIC DOMAIN-CONTAINING PROTEIN"/>
    <property type="match status" value="1"/>
</dbReference>
<evidence type="ECO:0000259" key="3">
    <source>
        <dbReference type="PROSITE" id="PS50994"/>
    </source>
</evidence>
<reference evidence="4" key="1">
    <citation type="journal article" date="2022" name="bioRxiv">
        <title>Sequencing and chromosome-scale assembly of the giantPleurodeles waltlgenome.</title>
        <authorList>
            <person name="Brown T."/>
            <person name="Elewa A."/>
            <person name="Iarovenko S."/>
            <person name="Subramanian E."/>
            <person name="Araus A.J."/>
            <person name="Petzold A."/>
            <person name="Susuki M."/>
            <person name="Suzuki K.-i.T."/>
            <person name="Hayashi T."/>
            <person name="Toyoda A."/>
            <person name="Oliveira C."/>
            <person name="Osipova E."/>
            <person name="Leigh N.D."/>
            <person name="Simon A."/>
            <person name="Yun M.H."/>
        </authorList>
    </citation>
    <scope>NUCLEOTIDE SEQUENCE</scope>
    <source>
        <strain evidence="4">20211129_DDA</strain>
        <tissue evidence="4">Liver</tissue>
    </source>
</reference>
<dbReference type="EMBL" id="JANPWB010000013">
    <property type="protein sequence ID" value="KAJ1110502.1"/>
    <property type="molecule type" value="Genomic_DNA"/>
</dbReference>
<gene>
    <name evidence="4" type="ORF">NDU88_007853</name>
</gene>
<dbReference type="InterPro" id="IPR050951">
    <property type="entry name" value="Retrovirus_Pol_polyprotein"/>
</dbReference>
<dbReference type="SUPFAM" id="SSF53098">
    <property type="entry name" value="Ribonuclease H-like"/>
    <property type="match status" value="1"/>
</dbReference>
<dbReference type="GO" id="GO:0003676">
    <property type="term" value="F:nucleic acid binding"/>
    <property type="evidence" value="ECO:0007669"/>
    <property type="project" value="InterPro"/>
</dbReference>
<feature type="compositionally biased region" description="Basic and acidic residues" evidence="2">
    <location>
        <begin position="106"/>
        <end position="117"/>
    </location>
</feature>
<feature type="domain" description="Integrase catalytic" evidence="3">
    <location>
        <begin position="553"/>
        <end position="680"/>
    </location>
</feature>
<evidence type="ECO:0000313" key="5">
    <source>
        <dbReference type="Proteomes" id="UP001066276"/>
    </source>
</evidence>
<dbReference type="SUPFAM" id="SSF50630">
    <property type="entry name" value="Acid proteases"/>
    <property type="match status" value="1"/>
</dbReference>
<dbReference type="Gene3D" id="2.40.70.10">
    <property type="entry name" value="Acid Proteases"/>
    <property type="match status" value="1"/>
</dbReference>
<dbReference type="PANTHER" id="PTHR37984">
    <property type="entry name" value="PROTEIN CBG26694"/>
    <property type="match status" value="1"/>
</dbReference>
<evidence type="ECO:0000256" key="2">
    <source>
        <dbReference type="SAM" id="MobiDB-lite"/>
    </source>
</evidence>
<dbReference type="Gene3D" id="3.30.420.10">
    <property type="entry name" value="Ribonuclease H-like superfamily/Ribonuclease H"/>
    <property type="match status" value="1"/>
</dbReference>
<evidence type="ECO:0000313" key="4">
    <source>
        <dbReference type="EMBL" id="KAJ1110502.1"/>
    </source>
</evidence>
<comment type="caution">
    <text evidence="4">The sequence shown here is derived from an EMBL/GenBank/DDBJ whole genome shotgun (WGS) entry which is preliminary data.</text>
</comment>
<accession>A0AAV7N3C3</accession>
<feature type="region of interest" description="Disordered" evidence="2">
    <location>
        <begin position="77"/>
        <end position="143"/>
    </location>
</feature>
<sequence length="680" mass="74407">MFRDTQKTSTQSWVDFVDISIKALKGWIQGNKVSTFEGLYNLIMREHLLTNCIQEKLRQYLVDSKLTNPRELGEAADDWLRTRVNQKPPGGDQKKGGHGSSQGKNQGKDDKKPKDSSQESPKYSPGGGAPSYSTSKGKGYQGKNFDPVKAGKFEELAKAGKCFECHQCGHKRGDAICSKKPPTSGQSQGIASVGLGVEVGPGLGSGYTEVTLESVGGVDIATMATLPPSMERYRQRPKVNGTEVEALRDTGASVTMVTEKMVFPEQVLPGVFHQVTYADSRTQLHPMAMVSLEWGGLTGPKKVAVAPSLPVECLLANDLEASEWSEVERRVHAQMLDLPEWVCAVTRSQAAQQGSAGHLDPGTMGQASKKKRKHRVWLASPYKYRGSGGIQTEGEDLTSEGGPLSLQALPDVAELKGAGGPTREELCQGQRECPTLEGLRQTAARQEQGDTSGTHKVYWEDGVLYTEARDPKPGATRRVVVPQMYREFLSTLSHEIPLAGHLGQTTTWNRLVNHFYWPQMTEKVKEFCSSCVTCQASGKAGGKTKAPLIPLPVVGAPFERVWIDIVGPLDPPTASGNRYILVVVDHATRYPEAIPFRTVTAPTVARALLGVFTRVGFPKEVVSDRGTNVMSAYLKAMWDECGVTYKFTTPYHPQTNGLVERFNKTLKGMIMGLSEKLRRR</sequence>
<protein>
    <recommendedName>
        <fullName evidence="1">Gypsy retrotransposon integrase-like protein 1</fullName>
    </recommendedName>
</protein>
<dbReference type="InterPro" id="IPR001584">
    <property type="entry name" value="Integrase_cat-core"/>
</dbReference>
<keyword evidence="5" id="KW-1185">Reference proteome</keyword>
<dbReference type="Pfam" id="PF00665">
    <property type="entry name" value="rve"/>
    <property type="match status" value="1"/>
</dbReference>
<dbReference type="Gene3D" id="1.10.340.70">
    <property type="match status" value="1"/>
</dbReference>
<dbReference type="FunFam" id="1.10.340.70:FF:000001">
    <property type="entry name" value="Retrovirus-related Pol polyprotein from transposon gypsy-like Protein"/>
    <property type="match status" value="1"/>
</dbReference>
<dbReference type="InterPro" id="IPR021109">
    <property type="entry name" value="Peptidase_aspartic_dom_sf"/>
</dbReference>
<name>A0AAV7N3C3_PLEWA</name>